<dbReference type="InterPro" id="IPR023214">
    <property type="entry name" value="HAD_sf"/>
</dbReference>
<dbReference type="PATRIC" id="fig|480391.4.peg.36"/>
<name>A0A0R2NKF2_9LACO</name>
<protein>
    <submittedName>
        <fullName evidence="1">p-Ser-HPr phosphatase</fullName>
    </submittedName>
</protein>
<dbReference type="Gene3D" id="1.10.150.240">
    <property type="entry name" value="Putative phosphatase, domain 2"/>
    <property type="match status" value="1"/>
</dbReference>
<dbReference type="SFLD" id="SFLDS00003">
    <property type="entry name" value="Haloacid_Dehalogenase"/>
    <property type="match status" value="1"/>
</dbReference>
<dbReference type="GO" id="GO:0005829">
    <property type="term" value="C:cytosol"/>
    <property type="evidence" value="ECO:0007669"/>
    <property type="project" value="TreeGrafter"/>
</dbReference>
<dbReference type="GO" id="GO:0006281">
    <property type="term" value="P:DNA repair"/>
    <property type="evidence" value="ECO:0007669"/>
    <property type="project" value="TreeGrafter"/>
</dbReference>
<keyword evidence="2" id="KW-1185">Reference proteome</keyword>
<dbReference type="OrthoDB" id="9807630at2"/>
<evidence type="ECO:0000313" key="2">
    <source>
        <dbReference type="Proteomes" id="UP000051249"/>
    </source>
</evidence>
<proteinExistence type="predicted"/>
<dbReference type="Pfam" id="PF13419">
    <property type="entry name" value="HAD_2"/>
    <property type="match status" value="1"/>
</dbReference>
<gene>
    <name evidence="1" type="ORF">IV88_GL000034</name>
</gene>
<dbReference type="GO" id="GO:0008967">
    <property type="term" value="F:phosphoglycolate phosphatase activity"/>
    <property type="evidence" value="ECO:0007669"/>
    <property type="project" value="TreeGrafter"/>
</dbReference>
<dbReference type="EMBL" id="JQCQ01000001">
    <property type="protein sequence ID" value="KRO26249.1"/>
    <property type="molecule type" value="Genomic_DNA"/>
</dbReference>
<dbReference type="InterPro" id="IPR023198">
    <property type="entry name" value="PGP-like_dom2"/>
</dbReference>
<dbReference type="Gene3D" id="3.40.50.1000">
    <property type="entry name" value="HAD superfamily/HAD-like"/>
    <property type="match status" value="1"/>
</dbReference>
<evidence type="ECO:0000313" key="1">
    <source>
        <dbReference type="EMBL" id="KRO26249.1"/>
    </source>
</evidence>
<organism evidence="1 2">
    <name type="scientific">Pediococcus argentinicus</name>
    <dbReference type="NCBI Taxonomy" id="480391"/>
    <lineage>
        <taxon>Bacteria</taxon>
        <taxon>Bacillati</taxon>
        <taxon>Bacillota</taxon>
        <taxon>Bacilli</taxon>
        <taxon>Lactobacillales</taxon>
        <taxon>Lactobacillaceae</taxon>
        <taxon>Pediococcus</taxon>
    </lineage>
</organism>
<dbReference type="InterPro" id="IPR041492">
    <property type="entry name" value="HAD_2"/>
</dbReference>
<dbReference type="SUPFAM" id="SSF56784">
    <property type="entry name" value="HAD-like"/>
    <property type="match status" value="1"/>
</dbReference>
<accession>A0A0R2NKF2</accession>
<dbReference type="InterPro" id="IPR006439">
    <property type="entry name" value="HAD-SF_hydro_IA"/>
</dbReference>
<reference evidence="1 2" key="1">
    <citation type="journal article" date="2015" name="Genome Announc.">
        <title>Expanding the biotechnology potential of lactobacilli through comparative genomics of 213 strains and associated genera.</title>
        <authorList>
            <person name="Sun Z."/>
            <person name="Harris H.M."/>
            <person name="McCann A."/>
            <person name="Guo C."/>
            <person name="Argimon S."/>
            <person name="Zhang W."/>
            <person name="Yang X."/>
            <person name="Jeffery I.B."/>
            <person name="Cooney J.C."/>
            <person name="Kagawa T.F."/>
            <person name="Liu W."/>
            <person name="Song Y."/>
            <person name="Salvetti E."/>
            <person name="Wrobel A."/>
            <person name="Rasinkangas P."/>
            <person name="Parkhill J."/>
            <person name="Rea M.C."/>
            <person name="O'Sullivan O."/>
            <person name="Ritari J."/>
            <person name="Douillard F.P."/>
            <person name="Paul Ross R."/>
            <person name="Yang R."/>
            <person name="Briner A.E."/>
            <person name="Felis G.E."/>
            <person name="de Vos W.M."/>
            <person name="Barrangou R."/>
            <person name="Klaenhammer T.R."/>
            <person name="Caufield P.W."/>
            <person name="Cui Y."/>
            <person name="Zhang H."/>
            <person name="O'Toole P.W."/>
        </authorList>
    </citation>
    <scope>NUCLEOTIDE SEQUENCE [LARGE SCALE GENOMIC DNA]</scope>
    <source>
        <strain evidence="1 2">DSM 23026</strain>
    </source>
</reference>
<dbReference type="InterPro" id="IPR050155">
    <property type="entry name" value="HAD-like_hydrolase_sf"/>
</dbReference>
<dbReference type="Proteomes" id="UP000051249">
    <property type="component" value="Unassembled WGS sequence"/>
</dbReference>
<dbReference type="InterPro" id="IPR036412">
    <property type="entry name" value="HAD-like_sf"/>
</dbReference>
<comment type="caution">
    <text evidence="1">The sequence shown here is derived from an EMBL/GenBank/DDBJ whole genome shotgun (WGS) entry which is preliminary data.</text>
</comment>
<sequence length="206" mass="23747">MDLIFDFDGTLFDTYPSMVESFKVAATKFELVPDLTVIYHQMRQHSLGYAIKEYTSKNSIDPIDFRKYYDESQNVIAIDSKPFSGVPEVLEKVIQQGRKNFLLTHRDQMSQDILDKNHLEDLFTEMVTSKMKFPRKPDPASMSYLINKYNLNKKTTLMVGDRNLDIEVAHNAGIRGVLFDPDHLIDPTSNPDFSITVFDELLNIID</sequence>
<dbReference type="NCBIfam" id="TIGR01549">
    <property type="entry name" value="HAD-SF-IA-v1"/>
    <property type="match status" value="1"/>
</dbReference>
<dbReference type="SFLD" id="SFLDG01129">
    <property type="entry name" value="C1.5:_HAD__Beta-PGM__Phosphata"/>
    <property type="match status" value="1"/>
</dbReference>
<dbReference type="AlphaFoldDB" id="A0A0R2NKF2"/>
<dbReference type="RefSeq" id="WP_057797500.1">
    <property type="nucleotide sequence ID" value="NZ_BJZZ01000001.1"/>
</dbReference>
<dbReference type="PANTHER" id="PTHR43434">
    <property type="entry name" value="PHOSPHOGLYCOLATE PHOSPHATASE"/>
    <property type="match status" value="1"/>
</dbReference>
<dbReference type="PANTHER" id="PTHR43434:SF25">
    <property type="entry name" value="PHOSPHOGLYCOLATE PHOSPHATASE"/>
    <property type="match status" value="1"/>
</dbReference>